<organism evidence="1 2">
    <name type="scientific">phage PKM.Lu.22.1</name>
    <dbReference type="NCBI Taxonomy" id="3049197"/>
    <lineage>
        <taxon>Viruses</taxon>
        <taxon>Duplodnaviria</taxon>
        <taxon>Heunggongvirae</taxon>
        <taxon>Uroviricota</taxon>
        <taxon>Caudoviricetes</taxon>
        <taxon>Grimontviridae</taxon>
    </lineage>
</organism>
<proteinExistence type="predicted"/>
<accession>A0AAF0KZM9</accession>
<sequence length="73" mass="7798">MQFEAKSLAPTVELSALANGSAFQHSNGFWIKSDTVTAGYITCVNLHTGSVDGFRPNAEVNPQPNAKIIGLTY</sequence>
<reference evidence="1" key="1">
    <citation type="submission" date="2023-04" db="EMBL/GenBank/DDBJ databases">
        <title>Isolation and Characterization of Novel Plasmid-specific Phages Infecting Bacteria Carrying Diverse Conjugative Plasmids.</title>
        <authorList>
            <person name="Parra B."/>
            <person name="Cockx B."/>
            <person name="Lutz V.T."/>
            <person name="Bronsted L."/>
            <person name="Smets B.F."/>
            <person name="Dechesne A."/>
        </authorList>
    </citation>
    <scope>NUCLEOTIDE SEQUENCE</scope>
</reference>
<evidence type="ECO:0000313" key="2">
    <source>
        <dbReference type="Proteomes" id="UP001223176"/>
    </source>
</evidence>
<dbReference type="Proteomes" id="UP001223176">
    <property type="component" value="Segment"/>
</dbReference>
<dbReference type="EMBL" id="OQ829281">
    <property type="protein sequence ID" value="WHS68367.1"/>
    <property type="molecule type" value="Genomic_DNA"/>
</dbReference>
<keyword evidence="2" id="KW-1185">Reference proteome</keyword>
<name>A0AAF0KZM9_9CAUD</name>
<protein>
    <submittedName>
        <fullName evidence="1">Uncharacterized protein</fullName>
    </submittedName>
</protein>
<evidence type="ECO:0000313" key="1">
    <source>
        <dbReference type="EMBL" id="WHS68367.1"/>
    </source>
</evidence>